<feature type="domain" description="ABC transporter" evidence="6">
    <location>
        <begin position="83"/>
        <end position="305"/>
    </location>
</feature>
<dbReference type="InterPro" id="IPR003439">
    <property type="entry name" value="ABC_transporter-like_ATP-bd"/>
</dbReference>
<dbReference type="Proteomes" id="UP000828924">
    <property type="component" value="Chromosome"/>
</dbReference>
<dbReference type="SUPFAM" id="SSF52540">
    <property type="entry name" value="P-loop containing nucleoside triphosphate hydrolases"/>
    <property type="match status" value="1"/>
</dbReference>
<evidence type="ECO:0000256" key="5">
    <source>
        <dbReference type="SAM" id="MobiDB-lite"/>
    </source>
</evidence>
<evidence type="ECO:0000256" key="3">
    <source>
        <dbReference type="ARBA" id="ARBA00022741"/>
    </source>
</evidence>
<reference evidence="7 8" key="1">
    <citation type="submission" date="2021-03" db="EMBL/GenBank/DDBJ databases">
        <title>Complete genome of Streptomyces formicae strain 1H-GS9 (DSM 100524).</title>
        <authorList>
            <person name="Atanasov K.E."/>
            <person name="Altabella T."/>
            <person name="Ferrer A."/>
        </authorList>
    </citation>
    <scope>NUCLEOTIDE SEQUENCE [LARGE SCALE GENOMIC DNA]</scope>
    <source>
        <strain evidence="7 8">1H-GS9</strain>
    </source>
</reference>
<keyword evidence="3" id="KW-0547">Nucleotide-binding</keyword>
<feature type="region of interest" description="Disordered" evidence="5">
    <location>
        <begin position="1"/>
        <end position="55"/>
    </location>
</feature>
<dbReference type="InterPro" id="IPR003593">
    <property type="entry name" value="AAA+_ATPase"/>
</dbReference>
<dbReference type="EMBL" id="CP071872">
    <property type="protein sequence ID" value="UNM15455.1"/>
    <property type="molecule type" value="Genomic_DNA"/>
</dbReference>
<evidence type="ECO:0000256" key="2">
    <source>
        <dbReference type="ARBA" id="ARBA00022448"/>
    </source>
</evidence>
<evidence type="ECO:0000256" key="4">
    <source>
        <dbReference type="ARBA" id="ARBA00022840"/>
    </source>
</evidence>
<name>A0ABY3WY29_9ACTN</name>
<dbReference type="InterPro" id="IPR050683">
    <property type="entry name" value="Bact_Polysacc_Export_ATP-bd"/>
</dbReference>
<dbReference type="InterPro" id="IPR027417">
    <property type="entry name" value="P-loop_NTPase"/>
</dbReference>
<keyword evidence="8" id="KW-1185">Reference proteome</keyword>
<evidence type="ECO:0000259" key="6">
    <source>
        <dbReference type="PROSITE" id="PS50893"/>
    </source>
</evidence>
<dbReference type="PROSITE" id="PS50893">
    <property type="entry name" value="ABC_TRANSPORTER_2"/>
    <property type="match status" value="1"/>
</dbReference>
<gene>
    <name evidence="7" type="ORF">J4032_31890</name>
</gene>
<dbReference type="PANTHER" id="PTHR46743:SF2">
    <property type="entry name" value="TEICHOIC ACIDS EXPORT ATP-BINDING PROTEIN TAGH"/>
    <property type="match status" value="1"/>
</dbReference>
<dbReference type="CDD" id="cd03220">
    <property type="entry name" value="ABC_KpsT_Wzt"/>
    <property type="match status" value="1"/>
</dbReference>
<dbReference type="Gene3D" id="3.40.50.300">
    <property type="entry name" value="P-loop containing nucleotide triphosphate hydrolases"/>
    <property type="match status" value="1"/>
</dbReference>
<evidence type="ECO:0000313" key="8">
    <source>
        <dbReference type="Proteomes" id="UP000828924"/>
    </source>
</evidence>
<dbReference type="SMART" id="SM00382">
    <property type="entry name" value="AAA"/>
    <property type="match status" value="1"/>
</dbReference>
<accession>A0ABY3WY29</accession>
<evidence type="ECO:0000313" key="7">
    <source>
        <dbReference type="EMBL" id="UNM15455.1"/>
    </source>
</evidence>
<keyword evidence="2" id="KW-0813">Transport</keyword>
<organism evidence="7 8">
    <name type="scientific">Streptomyces formicae</name>
    <dbReference type="NCBI Taxonomy" id="1616117"/>
    <lineage>
        <taxon>Bacteria</taxon>
        <taxon>Bacillati</taxon>
        <taxon>Actinomycetota</taxon>
        <taxon>Actinomycetes</taxon>
        <taxon>Kitasatosporales</taxon>
        <taxon>Streptomycetaceae</taxon>
        <taxon>Streptomyces</taxon>
    </lineage>
</organism>
<dbReference type="GO" id="GO:0005524">
    <property type="term" value="F:ATP binding"/>
    <property type="evidence" value="ECO:0007669"/>
    <property type="project" value="UniProtKB-KW"/>
</dbReference>
<proteinExistence type="inferred from homology"/>
<comment type="similarity">
    <text evidence="1">Belongs to the ABC transporter superfamily.</text>
</comment>
<keyword evidence="4 7" id="KW-0067">ATP-binding</keyword>
<dbReference type="Pfam" id="PF00005">
    <property type="entry name" value="ABC_tran"/>
    <property type="match status" value="1"/>
</dbReference>
<feature type="compositionally biased region" description="Polar residues" evidence="5">
    <location>
        <begin position="18"/>
        <end position="55"/>
    </location>
</feature>
<sequence length="306" mass="32397">MSGRSPSAGPCSSEWADSCTSGRQRSSTAVADHNQQSVQGTQDKQGTQNAQSTEPTVVVDGVHITYKVNGAKAGRGAATAALSRILSRGKDKRGGGREVHAVKGVSFAAYKGEAIGLIGSNGSGKSTLLKAVAGLLPTAEGRIYTQGQPSLLGVNAALMGDLTGERNVILGGLAMGMTRQEIRDRYQEIVDFSGINEKDDFISLPMRTYSSGMGARLRFSIAAAKSHDVLLIDEALATGDAKFQRRSQERIAELRKEAGTVFLVSHSNSTITSTCDRALWLESGTLRMDGPAKEVVAAYEAFTKKK</sequence>
<dbReference type="InterPro" id="IPR015860">
    <property type="entry name" value="ABC_transpr_TagH-like"/>
</dbReference>
<dbReference type="PANTHER" id="PTHR46743">
    <property type="entry name" value="TEICHOIC ACIDS EXPORT ATP-BINDING PROTEIN TAGH"/>
    <property type="match status" value="1"/>
</dbReference>
<protein>
    <submittedName>
        <fullName evidence="7">ABC transporter ATP-binding protein</fullName>
    </submittedName>
</protein>
<evidence type="ECO:0000256" key="1">
    <source>
        <dbReference type="ARBA" id="ARBA00005417"/>
    </source>
</evidence>